<dbReference type="AlphaFoldDB" id="A0A7I8KT88"/>
<dbReference type="InterPro" id="IPR046342">
    <property type="entry name" value="CBS_dom_sf"/>
</dbReference>
<evidence type="ECO:0000256" key="2">
    <source>
        <dbReference type="PROSITE-ProRule" id="PRU00703"/>
    </source>
</evidence>
<dbReference type="EMBL" id="LR746270">
    <property type="protein sequence ID" value="CAA7400185.1"/>
    <property type="molecule type" value="Genomic_DNA"/>
</dbReference>
<evidence type="ECO:0000259" key="3">
    <source>
        <dbReference type="PROSITE" id="PS51371"/>
    </source>
</evidence>
<proteinExistence type="predicted"/>
<dbReference type="Gene3D" id="3.10.580.10">
    <property type="entry name" value="CBS-domain"/>
    <property type="match status" value="1"/>
</dbReference>
<evidence type="ECO:0000313" key="4">
    <source>
        <dbReference type="EMBL" id="CAA7400185.1"/>
    </source>
</evidence>
<dbReference type="OrthoDB" id="418595at2759"/>
<dbReference type="Pfam" id="PF00571">
    <property type="entry name" value="CBS"/>
    <property type="match status" value="2"/>
</dbReference>
<dbReference type="Proteomes" id="UP000663760">
    <property type="component" value="Chromosome 7"/>
</dbReference>
<dbReference type="InterPro" id="IPR044725">
    <property type="entry name" value="CBSX3_CBS_dom"/>
</dbReference>
<dbReference type="SMART" id="SM00116">
    <property type="entry name" value="CBS"/>
    <property type="match status" value="2"/>
</dbReference>
<dbReference type="PROSITE" id="PS51371">
    <property type="entry name" value="CBS"/>
    <property type="match status" value="2"/>
</dbReference>
<dbReference type="PANTHER" id="PTHR43080:SF2">
    <property type="entry name" value="CBS DOMAIN-CONTAINING PROTEIN"/>
    <property type="match status" value="1"/>
</dbReference>
<evidence type="ECO:0000256" key="1">
    <source>
        <dbReference type="ARBA" id="ARBA00023122"/>
    </source>
</evidence>
<keyword evidence="1 2" id="KW-0129">CBS domain</keyword>
<gene>
    <name evidence="4" type="ORF">SI8410_07010855</name>
</gene>
<name>A0A7I8KT88_SPIIN</name>
<reference evidence="4" key="1">
    <citation type="submission" date="2020-02" db="EMBL/GenBank/DDBJ databases">
        <authorList>
            <person name="Scholz U."/>
            <person name="Mascher M."/>
            <person name="Fiebig A."/>
        </authorList>
    </citation>
    <scope>NUCLEOTIDE SEQUENCE</scope>
</reference>
<dbReference type="CDD" id="cd04623">
    <property type="entry name" value="CBS_pair_bac_euk"/>
    <property type="match status" value="1"/>
</dbReference>
<evidence type="ECO:0000313" key="5">
    <source>
        <dbReference type="Proteomes" id="UP000663760"/>
    </source>
</evidence>
<dbReference type="FunFam" id="3.10.580.10:FF:000017">
    <property type="entry name" value="CBS domain-containing protein CBSX3, mitochondrial"/>
    <property type="match status" value="1"/>
</dbReference>
<dbReference type="PANTHER" id="PTHR43080">
    <property type="entry name" value="CBS DOMAIN-CONTAINING PROTEIN CBSX3, MITOCHONDRIAL"/>
    <property type="match status" value="1"/>
</dbReference>
<protein>
    <recommendedName>
        <fullName evidence="3">CBS domain-containing protein</fullName>
    </recommendedName>
</protein>
<dbReference type="SUPFAM" id="SSF54631">
    <property type="entry name" value="CBS-domain pair"/>
    <property type="match status" value="1"/>
</dbReference>
<dbReference type="InterPro" id="IPR051257">
    <property type="entry name" value="Diverse_CBS-Domain"/>
</dbReference>
<feature type="domain" description="CBS" evidence="3">
    <location>
        <begin position="77"/>
        <end position="136"/>
    </location>
</feature>
<feature type="domain" description="CBS" evidence="3">
    <location>
        <begin position="145"/>
        <end position="203"/>
    </location>
</feature>
<sequence length="215" mass="23368">MQGAIKVIRSRGNLLSHAVLSHIRLSVTKSPDLLRPVGLLSLRFFDSSAATSGAKLEETGFESTTIADILKAKGKGADGSWLWCTTEDTVYEAVKSMTQNNVGALVVVKPGEVKSLAGIITERDYLRKIIVQGRSSKSTKVGDIMTEENKLITVTPDTKVLQAMQLMTDKRIRHIPVVDGEGMAGMVSIGDVVRAVVSEHREELNRLNAYIQGGY</sequence>
<organism evidence="4 5">
    <name type="scientific">Spirodela intermedia</name>
    <name type="common">Intermediate duckweed</name>
    <dbReference type="NCBI Taxonomy" id="51605"/>
    <lineage>
        <taxon>Eukaryota</taxon>
        <taxon>Viridiplantae</taxon>
        <taxon>Streptophyta</taxon>
        <taxon>Embryophyta</taxon>
        <taxon>Tracheophyta</taxon>
        <taxon>Spermatophyta</taxon>
        <taxon>Magnoliopsida</taxon>
        <taxon>Liliopsida</taxon>
        <taxon>Araceae</taxon>
        <taxon>Lemnoideae</taxon>
        <taxon>Spirodela</taxon>
    </lineage>
</organism>
<accession>A0A7I8KT88</accession>
<keyword evidence="5" id="KW-1185">Reference proteome</keyword>
<dbReference type="InterPro" id="IPR000644">
    <property type="entry name" value="CBS_dom"/>
</dbReference>